<dbReference type="PANTHER" id="PTHR46691:SF6">
    <property type="entry name" value="HIGH MOBILITY GROUP B PROTEIN 10-RELATED"/>
    <property type="match status" value="1"/>
</dbReference>
<dbReference type="PROSITE" id="PS51011">
    <property type="entry name" value="ARID"/>
    <property type="match status" value="1"/>
</dbReference>
<dbReference type="InterPro" id="IPR036431">
    <property type="entry name" value="ARID_dom_sf"/>
</dbReference>
<dbReference type="EMBL" id="SMOL01000157">
    <property type="protein sequence ID" value="KAB2626529.1"/>
    <property type="molecule type" value="Genomic_DNA"/>
</dbReference>
<gene>
    <name evidence="2" type="ORF">D8674_020147</name>
</gene>
<protein>
    <submittedName>
        <fullName evidence="2">High mobility group B protein 10-like</fullName>
    </submittedName>
</protein>
<dbReference type="Gene3D" id="1.10.150.60">
    <property type="entry name" value="ARID DNA-binding domain"/>
    <property type="match status" value="1"/>
</dbReference>
<name>A0A5N5HEV0_9ROSA</name>
<dbReference type="OrthoDB" id="10557496at2759"/>
<sequence>MARYNGGLKYGGESYAATPTHQSFINMTSPISLVKSNQVVLKLQSFHEEKIQAREKVDEFFLSCLRPTLKKFKRVHNKHHNDKQREASLLLDSTCIMGSAFFVSNVQKSNCTGHGYERVGSIKERFKPPDFSMSDGILIDFSIRFDVGFILDAKQMLIPAEVIKCEVSFDSSMIIDGEDVGNLGLHHLEACMDKNRKHERKFTLSKFRNGKSLDLHLLFVELASRGGLDKVIRDHKWKKVIVAFNIPTIITNASFVLRKYYLSLLYHFEQAYYLHEAVLTSQCLNL</sequence>
<reference evidence="2 3" key="1">
    <citation type="submission" date="2019-09" db="EMBL/GenBank/DDBJ databases">
        <authorList>
            <person name="Ou C."/>
        </authorList>
    </citation>
    <scope>NUCLEOTIDE SEQUENCE [LARGE SCALE GENOMIC DNA]</scope>
    <source>
        <strain evidence="2">S2</strain>
        <tissue evidence="2">Leaf</tissue>
    </source>
</reference>
<dbReference type="Pfam" id="PF01388">
    <property type="entry name" value="ARID"/>
    <property type="match status" value="1"/>
</dbReference>
<dbReference type="Proteomes" id="UP000327157">
    <property type="component" value="Chromosome 2"/>
</dbReference>
<organism evidence="2 3">
    <name type="scientific">Pyrus ussuriensis x Pyrus communis</name>
    <dbReference type="NCBI Taxonomy" id="2448454"/>
    <lineage>
        <taxon>Eukaryota</taxon>
        <taxon>Viridiplantae</taxon>
        <taxon>Streptophyta</taxon>
        <taxon>Embryophyta</taxon>
        <taxon>Tracheophyta</taxon>
        <taxon>Spermatophyta</taxon>
        <taxon>Magnoliopsida</taxon>
        <taxon>eudicotyledons</taxon>
        <taxon>Gunneridae</taxon>
        <taxon>Pentapetalae</taxon>
        <taxon>rosids</taxon>
        <taxon>fabids</taxon>
        <taxon>Rosales</taxon>
        <taxon>Rosaceae</taxon>
        <taxon>Amygdaloideae</taxon>
        <taxon>Maleae</taxon>
        <taxon>Pyrus</taxon>
    </lineage>
</organism>
<dbReference type="AlphaFoldDB" id="A0A5N5HEV0"/>
<evidence type="ECO:0000313" key="3">
    <source>
        <dbReference type="Proteomes" id="UP000327157"/>
    </source>
</evidence>
<dbReference type="SMART" id="SM00501">
    <property type="entry name" value="BRIGHT"/>
    <property type="match status" value="1"/>
</dbReference>
<reference evidence="2 3" key="3">
    <citation type="submission" date="2019-11" db="EMBL/GenBank/DDBJ databases">
        <title>A de novo genome assembly of a pear dwarfing rootstock.</title>
        <authorList>
            <person name="Wang F."/>
            <person name="Wang J."/>
            <person name="Li S."/>
            <person name="Zhang Y."/>
            <person name="Fang M."/>
            <person name="Ma L."/>
            <person name="Zhao Y."/>
            <person name="Jiang S."/>
        </authorList>
    </citation>
    <scope>NUCLEOTIDE SEQUENCE [LARGE SCALE GENOMIC DNA]</scope>
    <source>
        <strain evidence="2">S2</strain>
        <tissue evidence="2">Leaf</tissue>
    </source>
</reference>
<keyword evidence="3" id="KW-1185">Reference proteome</keyword>
<dbReference type="SMART" id="SM01014">
    <property type="entry name" value="ARID"/>
    <property type="match status" value="1"/>
</dbReference>
<dbReference type="GO" id="GO:0003677">
    <property type="term" value="F:DNA binding"/>
    <property type="evidence" value="ECO:0007669"/>
    <property type="project" value="InterPro"/>
</dbReference>
<proteinExistence type="predicted"/>
<evidence type="ECO:0000259" key="1">
    <source>
        <dbReference type="PROSITE" id="PS51011"/>
    </source>
</evidence>
<reference evidence="3" key="2">
    <citation type="submission" date="2019-10" db="EMBL/GenBank/DDBJ databases">
        <title>A de novo genome assembly of a pear dwarfing rootstock.</title>
        <authorList>
            <person name="Wang F."/>
            <person name="Wang J."/>
            <person name="Li S."/>
            <person name="Zhang Y."/>
            <person name="Fang M."/>
            <person name="Ma L."/>
            <person name="Zhao Y."/>
            <person name="Jiang S."/>
        </authorList>
    </citation>
    <scope>NUCLEOTIDE SEQUENCE [LARGE SCALE GENOMIC DNA]</scope>
</reference>
<dbReference type="SUPFAM" id="SSF46774">
    <property type="entry name" value="ARID-like"/>
    <property type="match status" value="1"/>
</dbReference>
<dbReference type="PANTHER" id="PTHR46691">
    <property type="entry name" value="HIGH MOBILITY GROUP B PROTEIN 9"/>
    <property type="match status" value="1"/>
</dbReference>
<evidence type="ECO:0000313" key="2">
    <source>
        <dbReference type="EMBL" id="KAB2626529.1"/>
    </source>
</evidence>
<comment type="caution">
    <text evidence="2">The sequence shown here is derived from an EMBL/GenBank/DDBJ whole genome shotgun (WGS) entry which is preliminary data.</text>
</comment>
<dbReference type="InterPro" id="IPR001606">
    <property type="entry name" value="ARID_dom"/>
</dbReference>
<accession>A0A5N5HEV0</accession>
<feature type="domain" description="ARID" evidence="1">
    <location>
        <begin position="181"/>
        <end position="273"/>
    </location>
</feature>